<dbReference type="PANTHER" id="PTHR35101:SF12">
    <property type="entry name" value="OS02G0162600 PROTEIN"/>
    <property type="match status" value="1"/>
</dbReference>
<sequence>MATSRVGRFVMEVAPPQFVSVMRRRTPKMLDTIVEEDHRDAGNFTNENNMSSFSSSKFSSPSSSSFQMATKAKTILTSSSSSSSSNYFINDANRASSIYGF</sequence>
<evidence type="ECO:0000256" key="1">
    <source>
        <dbReference type="SAM" id="MobiDB-lite"/>
    </source>
</evidence>
<name>A0A4Y7ID38_PAPSO</name>
<dbReference type="Proteomes" id="UP000316621">
    <property type="component" value="Chromosome 1"/>
</dbReference>
<dbReference type="Gramene" id="RZC45936">
    <property type="protein sequence ID" value="RZC45936"/>
    <property type="gene ID" value="C5167_038876"/>
</dbReference>
<gene>
    <name evidence="2" type="ORF">C5167_038876</name>
</gene>
<keyword evidence="3" id="KW-1185">Reference proteome</keyword>
<dbReference type="OMA" id="NENNMSS"/>
<organism evidence="2 3">
    <name type="scientific">Papaver somniferum</name>
    <name type="common">Opium poppy</name>
    <dbReference type="NCBI Taxonomy" id="3469"/>
    <lineage>
        <taxon>Eukaryota</taxon>
        <taxon>Viridiplantae</taxon>
        <taxon>Streptophyta</taxon>
        <taxon>Embryophyta</taxon>
        <taxon>Tracheophyta</taxon>
        <taxon>Spermatophyta</taxon>
        <taxon>Magnoliopsida</taxon>
        <taxon>Ranunculales</taxon>
        <taxon>Papaveraceae</taxon>
        <taxon>Papaveroideae</taxon>
        <taxon>Papaver</taxon>
    </lineage>
</organism>
<protein>
    <submittedName>
        <fullName evidence="2">Uncharacterized protein</fullName>
    </submittedName>
</protein>
<dbReference type="PANTHER" id="PTHR35101">
    <property type="entry name" value="OS02G0162600 PROTEIN"/>
    <property type="match status" value="1"/>
</dbReference>
<evidence type="ECO:0000313" key="3">
    <source>
        <dbReference type="Proteomes" id="UP000316621"/>
    </source>
</evidence>
<dbReference type="EMBL" id="CM010715">
    <property type="protein sequence ID" value="RZC45936.1"/>
    <property type="molecule type" value="Genomic_DNA"/>
</dbReference>
<accession>A0A4Y7ID38</accession>
<feature type="region of interest" description="Disordered" evidence="1">
    <location>
        <begin position="39"/>
        <end position="63"/>
    </location>
</feature>
<proteinExistence type="predicted"/>
<reference evidence="2 3" key="1">
    <citation type="journal article" date="2018" name="Science">
        <title>The opium poppy genome and morphinan production.</title>
        <authorList>
            <person name="Guo L."/>
            <person name="Winzer T."/>
            <person name="Yang X."/>
            <person name="Li Y."/>
            <person name="Ning Z."/>
            <person name="He Z."/>
            <person name="Teodor R."/>
            <person name="Lu Y."/>
            <person name="Bowser T.A."/>
            <person name="Graham I.A."/>
            <person name="Ye K."/>
        </authorList>
    </citation>
    <scope>NUCLEOTIDE SEQUENCE [LARGE SCALE GENOMIC DNA]</scope>
    <source>
        <strain evidence="3">cv. HN1</strain>
        <tissue evidence="2">Leaves</tissue>
    </source>
</reference>
<feature type="compositionally biased region" description="Low complexity" evidence="1">
    <location>
        <begin position="51"/>
        <end position="63"/>
    </location>
</feature>
<evidence type="ECO:0000313" key="2">
    <source>
        <dbReference type="EMBL" id="RZC45936.1"/>
    </source>
</evidence>
<dbReference type="AlphaFoldDB" id="A0A4Y7ID38"/>